<feature type="transmembrane region" description="Helical" evidence="2">
    <location>
        <begin position="668"/>
        <end position="691"/>
    </location>
</feature>
<sequence length="894" mass="99664">MVKIKPRAYPTYSSSWGKESHASSQKTQAEKPAKPSYPLSVDLKTSKDAIFELLHAHTEKKAYTKDKKMGSVTVLKLDDITAYDISEDEETQLWEIEVDRLIQAFKDTETATTLSAGMVAFPEQTTKGAFDELSALADQLLINLHICRVDNGSVMYDLSQQNHNAVEYTNSFKILRDRQKEEDKPTPISNSNSSQAKYCALLDMATAICCRTAVAAFEDKDWQGQIISSLAKYSAKLKVLAMDSNKFIQRSMGMAGRSEQYKAMLKGVGDTLKHMRDDQTAAWNFQAEKEGKKRFAEDAGSGADDDDGIHIGGGGGGGGGAPFMAFSQHIPFSGRPGDGINMRSSGRMRMGMGMDMGMGNRGMGGMGVMGRTGPWNRFFYNDSGLKELEAFTKQSGVDEDTGYFVRMNIANNWTSSALMHILQELKTNFVRDLPSDCFDICSVVYEAGTVACTVPVLIHQDRGAELSGTNNMNLIQYSYIGFWLASQAAMAFDEAHGTKPTPYSSSSTVTFELQSDEPEKMRNPVEVRLHSFSEALHILIPLLCTTPHFTEILKTSITELRGVLCIDVEEHLLPKAPRFTGFVSLKTPKYKSMNTGFDLQSLTGSVLVEKNRHAALALSYTTQVWDQASASQREYQVQDIKARQTQLAKKASDWEFEETAIRVNCGRYVYTVLGVCTVFAVGGLMLGIFLGTFVQDSSIALQGVDPFGFTSYAWIIAAFIMLVAKSVRVVEWPWRDFLLRRVTCRTLSELRAVTGIGEQDLLTYLITTEYENVLVTKGPFNSIFTRRDAQGFSIDCKPEMRTLLASGIIFVKVLVGKEPALVCLDLRAGSTKGRSSIRHSGSMSSDDIFCRYPPNKGDRVQDVVLNQRQRHWDYMRPNWNRILGIYHDWDRKVR</sequence>
<dbReference type="EMBL" id="JAGPNK010000025">
    <property type="protein sequence ID" value="KAH7304219.1"/>
    <property type="molecule type" value="Genomic_DNA"/>
</dbReference>
<keyword evidence="2" id="KW-1133">Transmembrane helix</keyword>
<evidence type="ECO:0000256" key="1">
    <source>
        <dbReference type="SAM" id="MobiDB-lite"/>
    </source>
</evidence>
<name>A0A8K0WL90_9HYPO</name>
<feature type="region of interest" description="Disordered" evidence="1">
    <location>
        <begin position="1"/>
        <end position="39"/>
    </location>
</feature>
<proteinExistence type="predicted"/>
<comment type="caution">
    <text evidence="3">The sequence shown here is derived from an EMBL/GenBank/DDBJ whole genome shotgun (WGS) entry which is preliminary data.</text>
</comment>
<keyword evidence="4" id="KW-1185">Reference proteome</keyword>
<keyword evidence="2" id="KW-0472">Membrane</keyword>
<dbReference type="AlphaFoldDB" id="A0A8K0WL90"/>
<evidence type="ECO:0000256" key="2">
    <source>
        <dbReference type="SAM" id="Phobius"/>
    </source>
</evidence>
<organism evidence="3 4">
    <name type="scientific">Stachybotrys elegans</name>
    <dbReference type="NCBI Taxonomy" id="80388"/>
    <lineage>
        <taxon>Eukaryota</taxon>
        <taxon>Fungi</taxon>
        <taxon>Dikarya</taxon>
        <taxon>Ascomycota</taxon>
        <taxon>Pezizomycotina</taxon>
        <taxon>Sordariomycetes</taxon>
        <taxon>Hypocreomycetidae</taxon>
        <taxon>Hypocreales</taxon>
        <taxon>Stachybotryaceae</taxon>
        <taxon>Stachybotrys</taxon>
    </lineage>
</organism>
<keyword evidence="2" id="KW-0812">Transmembrane</keyword>
<dbReference type="Proteomes" id="UP000813444">
    <property type="component" value="Unassembled WGS sequence"/>
</dbReference>
<feature type="transmembrane region" description="Helical" evidence="2">
    <location>
        <begin position="711"/>
        <end position="730"/>
    </location>
</feature>
<feature type="compositionally biased region" description="Polar residues" evidence="1">
    <location>
        <begin position="11"/>
        <end position="27"/>
    </location>
</feature>
<protein>
    <submittedName>
        <fullName evidence="3">Uncharacterized protein</fullName>
    </submittedName>
</protein>
<dbReference type="OrthoDB" id="5419219at2759"/>
<reference evidence="3" key="1">
    <citation type="journal article" date="2021" name="Nat. Commun.">
        <title>Genetic determinants of endophytism in the Arabidopsis root mycobiome.</title>
        <authorList>
            <person name="Mesny F."/>
            <person name="Miyauchi S."/>
            <person name="Thiergart T."/>
            <person name="Pickel B."/>
            <person name="Atanasova L."/>
            <person name="Karlsson M."/>
            <person name="Huettel B."/>
            <person name="Barry K.W."/>
            <person name="Haridas S."/>
            <person name="Chen C."/>
            <person name="Bauer D."/>
            <person name="Andreopoulos W."/>
            <person name="Pangilinan J."/>
            <person name="LaButti K."/>
            <person name="Riley R."/>
            <person name="Lipzen A."/>
            <person name="Clum A."/>
            <person name="Drula E."/>
            <person name="Henrissat B."/>
            <person name="Kohler A."/>
            <person name="Grigoriev I.V."/>
            <person name="Martin F.M."/>
            <person name="Hacquard S."/>
        </authorList>
    </citation>
    <scope>NUCLEOTIDE SEQUENCE</scope>
    <source>
        <strain evidence="3">MPI-CAGE-CH-0235</strain>
    </source>
</reference>
<evidence type="ECO:0000313" key="4">
    <source>
        <dbReference type="Proteomes" id="UP000813444"/>
    </source>
</evidence>
<accession>A0A8K0WL90</accession>
<evidence type="ECO:0000313" key="3">
    <source>
        <dbReference type="EMBL" id="KAH7304219.1"/>
    </source>
</evidence>
<gene>
    <name evidence="3" type="ORF">B0I35DRAFT_445714</name>
</gene>